<organism evidence="2 3">
    <name type="scientific">Desulfatibacillum aliphaticivorans</name>
    <dbReference type="NCBI Taxonomy" id="218208"/>
    <lineage>
        <taxon>Bacteria</taxon>
        <taxon>Pseudomonadati</taxon>
        <taxon>Thermodesulfobacteriota</taxon>
        <taxon>Desulfobacteria</taxon>
        <taxon>Desulfobacterales</taxon>
        <taxon>Desulfatibacillaceae</taxon>
        <taxon>Desulfatibacillum</taxon>
    </lineage>
</organism>
<dbReference type="AlphaFoldDB" id="B8FBB6"/>
<dbReference type="SMART" id="SM00563">
    <property type="entry name" value="PlsC"/>
    <property type="match status" value="1"/>
</dbReference>
<dbReference type="PANTHER" id="PTHR22753">
    <property type="entry name" value="TRANSMEMBRANE PROTEIN 68"/>
    <property type="match status" value="1"/>
</dbReference>
<name>B8FBB6_DESAL</name>
<dbReference type="eggNOG" id="COG0204">
    <property type="taxonomic scope" value="Bacteria"/>
</dbReference>
<accession>B8FBB6</accession>
<dbReference type="GO" id="GO:0016020">
    <property type="term" value="C:membrane"/>
    <property type="evidence" value="ECO:0007669"/>
    <property type="project" value="TreeGrafter"/>
</dbReference>
<dbReference type="InterPro" id="IPR002123">
    <property type="entry name" value="Plipid/glycerol_acylTrfase"/>
</dbReference>
<evidence type="ECO:0000313" key="2">
    <source>
        <dbReference type="EMBL" id="ACL04560.1"/>
    </source>
</evidence>
<dbReference type="GO" id="GO:0016746">
    <property type="term" value="F:acyltransferase activity"/>
    <property type="evidence" value="ECO:0007669"/>
    <property type="project" value="UniProtKB-KW"/>
</dbReference>
<keyword evidence="2" id="KW-0012">Acyltransferase</keyword>
<feature type="domain" description="Phospholipid/glycerol acyltransferase" evidence="1">
    <location>
        <begin position="51"/>
        <end position="171"/>
    </location>
</feature>
<dbReference type="PIRSF" id="PIRSF016753">
    <property type="entry name" value="P_lipid/glycerol_ac_tran_prd"/>
    <property type="match status" value="1"/>
</dbReference>
<keyword evidence="3" id="KW-1185">Reference proteome</keyword>
<keyword evidence="2" id="KW-0808">Transferase</keyword>
<dbReference type="SUPFAM" id="SSF69593">
    <property type="entry name" value="Glycerol-3-phosphate (1)-acyltransferase"/>
    <property type="match status" value="1"/>
</dbReference>
<reference evidence="2 3" key="1">
    <citation type="journal article" date="2012" name="Environ. Microbiol.">
        <title>The genome sequence of Desulfatibacillum alkenivorans AK-01: a blueprint for anaerobic alkane oxidation.</title>
        <authorList>
            <person name="Callaghan A.V."/>
            <person name="Morris B.E."/>
            <person name="Pereira I.A."/>
            <person name="McInerney M.J."/>
            <person name="Austin R.N."/>
            <person name="Groves J.T."/>
            <person name="Kukor J.J."/>
            <person name="Suflita J.M."/>
            <person name="Young L.Y."/>
            <person name="Zylstra G.J."/>
            <person name="Wawrik B."/>
        </authorList>
    </citation>
    <scope>NUCLEOTIDE SEQUENCE [LARGE SCALE GENOMIC DNA]</scope>
    <source>
        <strain evidence="2 3">AK-01</strain>
    </source>
</reference>
<dbReference type="Proteomes" id="UP000000739">
    <property type="component" value="Chromosome"/>
</dbReference>
<dbReference type="InterPro" id="IPR016676">
    <property type="entry name" value="P_lipid/glycerol_AcTrfase_prd"/>
</dbReference>
<dbReference type="RefSeq" id="WP_015947630.1">
    <property type="nucleotide sequence ID" value="NC_011768.1"/>
</dbReference>
<protein>
    <submittedName>
        <fullName evidence="2">Phospholipid/glycerol acyltransferase</fullName>
    </submittedName>
</protein>
<evidence type="ECO:0000313" key="3">
    <source>
        <dbReference type="Proteomes" id="UP000000739"/>
    </source>
</evidence>
<dbReference type="KEGG" id="dal:Dalk_2870"/>
<dbReference type="Pfam" id="PF01553">
    <property type="entry name" value="Acyltransferase"/>
    <property type="match status" value="1"/>
</dbReference>
<proteinExistence type="predicted"/>
<dbReference type="EMBL" id="CP001322">
    <property type="protein sequence ID" value="ACL04560.1"/>
    <property type="molecule type" value="Genomic_DNA"/>
</dbReference>
<sequence length="273" mass="30392">MLDFLKMRDIDALDNRDLGLIDWVSPLGGRLLKTYFRASVLGLENVPRGPALYVGNHNMGMMTLDTFIFFTEAYKILGVDALPYGLAHDFPIRLPGVNQVLTKMGGIRACHKNAAKAFAQGKKVVVYPGGDADAWRPFKHRNKIVFSGRRGYMKLALREKVPIIPFVAAGAQSTTIIVSDNQWLAKALGMDKWLRSKVWPLTLCLPWGIVPGPAPVFLPYPAKIKIEAMKPIRFRRRGPKAAEDLDYVNQCADKVEAAMQKTLTRLAGELKGE</sequence>
<evidence type="ECO:0000259" key="1">
    <source>
        <dbReference type="SMART" id="SM00563"/>
    </source>
</evidence>
<dbReference type="PANTHER" id="PTHR22753:SF14">
    <property type="entry name" value="MONOACYLGLYCEROL_DIACYLGLYCEROL O-ACYLTRANSFERASE"/>
    <property type="match status" value="1"/>
</dbReference>
<gene>
    <name evidence="2" type="ordered locus">Dalk_2870</name>
</gene>
<dbReference type="HOGENOM" id="CLU_015395_1_0_7"/>